<dbReference type="EMBL" id="CAKKNE010000002">
    <property type="protein sequence ID" value="CAH0368225.1"/>
    <property type="molecule type" value="Genomic_DNA"/>
</dbReference>
<feature type="transmembrane region" description="Helical" evidence="1">
    <location>
        <begin position="71"/>
        <end position="97"/>
    </location>
</feature>
<feature type="transmembrane region" description="Helical" evidence="1">
    <location>
        <begin position="118"/>
        <end position="141"/>
    </location>
</feature>
<feature type="transmembrane region" description="Helical" evidence="1">
    <location>
        <begin position="147"/>
        <end position="163"/>
    </location>
</feature>
<dbReference type="AlphaFoldDB" id="A0A7S4EEG5"/>
<reference evidence="2" key="1">
    <citation type="submission" date="2021-01" db="EMBL/GenBank/DDBJ databases">
        <authorList>
            <person name="Corre E."/>
            <person name="Pelletier E."/>
            <person name="Niang G."/>
            <person name="Scheremetjew M."/>
            <person name="Finn R."/>
            <person name="Kale V."/>
            <person name="Holt S."/>
            <person name="Cochrane G."/>
            <person name="Meng A."/>
            <person name="Brown T."/>
            <person name="Cohen L."/>
        </authorList>
    </citation>
    <scope>NUCLEOTIDE SEQUENCE</scope>
    <source>
        <strain evidence="2">CCMP1756</strain>
    </source>
</reference>
<evidence type="ECO:0000313" key="2">
    <source>
        <dbReference type="EMBL" id="CAE0707279.1"/>
    </source>
</evidence>
<dbReference type="InterPro" id="IPR038350">
    <property type="entry name" value="Orai_sf"/>
</dbReference>
<dbReference type="Proteomes" id="UP000789595">
    <property type="component" value="Unassembled WGS sequence"/>
</dbReference>
<keyword evidence="1" id="KW-0472">Membrane</keyword>
<evidence type="ECO:0000313" key="3">
    <source>
        <dbReference type="EMBL" id="CAH0368225.1"/>
    </source>
</evidence>
<sequence>MLAADKLYLEGKLARGVTRLKWKEFSLHHLNLTTVSTQASVLAGFGFAALVKFHTHEETHAFLLFGFYTCTMLQLSANILCIATTTMLSVCGTSLSMRGADGSIVRSVDSIYSLRRHVFGLFWLGIAATVWTGIFYCWIIFDVVHALVSSSLLLLTLVLLWRWRRQITELFYFERDEATRFCDLRPLTGPRALPRASSAIG</sequence>
<reference evidence="3" key="2">
    <citation type="submission" date="2021-11" db="EMBL/GenBank/DDBJ databases">
        <authorList>
            <consortium name="Genoscope - CEA"/>
            <person name="William W."/>
        </authorList>
    </citation>
    <scope>NUCLEOTIDE SEQUENCE</scope>
</reference>
<organism evidence="2">
    <name type="scientific">Pelagomonas calceolata</name>
    <dbReference type="NCBI Taxonomy" id="35677"/>
    <lineage>
        <taxon>Eukaryota</taxon>
        <taxon>Sar</taxon>
        <taxon>Stramenopiles</taxon>
        <taxon>Ochrophyta</taxon>
        <taxon>Pelagophyceae</taxon>
        <taxon>Pelagomonadales</taxon>
        <taxon>Pelagomonadaceae</taxon>
        <taxon>Pelagomonas</taxon>
    </lineage>
</organism>
<dbReference type="OrthoDB" id="448407at2759"/>
<keyword evidence="4" id="KW-1185">Reference proteome</keyword>
<evidence type="ECO:0000313" key="4">
    <source>
        <dbReference type="Proteomes" id="UP000789595"/>
    </source>
</evidence>
<keyword evidence="1" id="KW-1133">Transmembrane helix</keyword>
<keyword evidence="1" id="KW-0812">Transmembrane</keyword>
<evidence type="ECO:0000256" key="1">
    <source>
        <dbReference type="SAM" id="Phobius"/>
    </source>
</evidence>
<gene>
    <name evidence="2" type="ORF">PCAL00307_LOCUS22730</name>
    <name evidence="3" type="ORF">PECAL_2P12830</name>
</gene>
<name>A0A7S4EEG5_9STRA</name>
<feature type="transmembrane region" description="Helical" evidence="1">
    <location>
        <begin position="29"/>
        <end position="51"/>
    </location>
</feature>
<dbReference type="Gene3D" id="1.20.140.140">
    <property type="entry name" value="Calcium release-activated calcium channel protein Orai"/>
    <property type="match status" value="1"/>
</dbReference>
<accession>A0A7S4EEG5</accession>
<evidence type="ECO:0008006" key="5">
    <source>
        <dbReference type="Google" id="ProtNLM"/>
    </source>
</evidence>
<dbReference type="EMBL" id="HBIW01026385">
    <property type="protein sequence ID" value="CAE0707279.1"/>
    <property type="molecule type" value="Transcribed_RNA"/>
</dbReference>
<protein>
    <recommendedName>
        <fullName evidence="5">Transmembrane protein</fullName>
    </recommendedName>
</protein>
<proteinExistence type="predicted"/>